<dbReference type="InterPro" id="IPR023198">
    <property type="entry name" value="PGP-like_dom2"/>
</dbReference>
<dbReference type="EMBL" id="QWET01000015">
    <property type="protein sequence ID" value="RIH63879.1"/>
    <property type="molecule type" value="Genomic_DNA"/>
</dbReference>
<dbReference type="OrthoDB" id="9802350at2"/>
<dbReference type="Gene3D" id="3.40.50.1000">
    <property type="entry name" value="HAD superfamily/HAD-like"/>
    <property type="match status" value="1"/>
</dbReference>
<dbReference type="InterPro" id="IPR036412">
    <property type="entry name" value="HAD-like_sf"/>
</dbReference>
<dbReference type="SUPFAM" id="SSF56784">
    <property type="entry name" value="HAD-like"/>
    <property type="match status" value="1"/>
</dbReference>
<gene>
    <name evidence="1" type="ORF">D1164_17215</name>
</gene>
<proteinExistence type="predicted"/>
<dbReference type="PRINTS" id="PR00413">
    <property type="entry name" value="HADHALOGNASE"/>
</dbReference>
<sequence>MNIHRRKYTHLFFDLDNTLWSFEENSLGAMQLTFSQFCLESQGVDFLSFFNIYSKNNRLLWEDYRNGKVIKRDLMRLRFQQTLEAFRIVGIDPLEMNTFYLTEMPNQKCLVDGTPELLDYLKRKGYSMFVITNGFREVQYKKLKTSGLDGYFSKVFISEDIKSPKPNKEIFEYAVKSANARKVASLMIGDDLHADVAGALNFGMDAVWFNPENKTDCEEPLKKNHSKNLMYRVHTLAGLTQIL</sequence>
<dbReference type="Proteomes" id="UP000266441">
    <property type="component" value="Unassembled WGS sequence"/>
</dbReference>
<dbReference type="SFLD" id="SFLDS00003">
    <property type="entry name" value="Haloacid_Dehalogenase"/>
    <property type="match status" value="1"/>
</dbReference>
<evidence type="ECO:0000313" key="1">
    <source>
        <dbReference type="EMBL" id="RIH63879.1"/>
    </source>
</evidence>
<dbReference type="Gene3D" id="1.10.150.240">
    <property type="entry name" value="Putative phosphatase, domain 2"/>
    <property type="match status" value="1"/>
</dbReference>
<dbReference type="SFLD" id="SFLDG01129">
    <property type="entry name" value="C1.5:_HAD__Beta-PGM__Phosphata"/>
    <property type="match status" value="1"/>
</dbReference>
<dbReference type="RefSeq" id="WP_119351136.1">
    <property type="nucleotide sequence ID" value="NZ_QWET01000015.1"/>
</dbReference>
<protein>
    <submittedName>
        <fullName evidence="1">Noncanonical pyrimidine nucleotidase, YjjG family</fullName>
    </submittedName>
</protein>
<dbReference type="NCBIfam" id="TIGR02254">
    <property type="entry name" value="YjjG_YfnB"/>
    <property type="match status" value="1"/>
</dbReference>
<dbReference type="PANTHER" id="PTHR47478:SF1">
    <property type="entry name" value="PYRIMIDINE 5'-NUCLEOTIDASE YJJG"/>
    <property type="match status" value="1"/>
</dbReference>
<organism evidence="1 2">
    <name type="scientific">Mariniphaga sediminis</name>
    <dbReference type="NCBI Taxonomy" id="1628158"/>
    <lineage>
        <taxon>Bacteria</taxon>
        <taxon>Pseudomonadati</taxon>
        <taxon>Bacteroidota</taxon>
        <taxon>Bacteroidia</taxon>
        <taxon>Marinilabiliales</taxon>
        <taxon>Prolixibacteraceae</taxon>
        <taxon>Mariniphaga</taxon>
    </lineage>
</organism>
<dbReference type="NCBIfam" id="TIGR01549">
    <property type="entry name" value="HAD-SF-IA-v1"/>
    <property type="match status" value="1"/>
</dbReference>
<dbReference type="PANTHER" id="PTHR47478">
    <property type="match status" value="1"/>
</dbReference>
<comment type="caution">
    <text evidence="1">The sequence shown here is derived from an EMBL/GenBank/DDBJ whole genome shotgun (WGS) entry which is preliminary data.</text>
</comment>
<dbReference type="Pfam" id="PF00702">
    <property type="entry name" value="Hydrolase"/>
    <property type="match status" value="1"/>
</dbReference>
<dbReference type="InterPro" id="IPR011951">
    <property type="entry name" value="HAD-SF_hydro_IA_YjjG/PynA"/>
</dbReference>
<name>A0A399CWP0_9BACT</name>
<dbReference type="InterPro" id="IPR006439">
    <property type="entry name" value="HAD-SF_hydro_IA"/>
</dbReference>
<keyword evidence="2" id="KW-1185">Reference proteome</keyword>
<dbReference type="InterPro" id="IPR023214">
    <property type="entry name" value="HAD_sf"/>
</dbReference>
<evidence type="ECO:0000313" key="2">
    <source>
        <dbReference type="Proteomes" id="UP000266441"/>
    </source>
</evidence>
<accession>A0A399CWP0</accession>
<dbReference type="InterPro" id="IPR052550">
    <property type="entry name" value="Pyrimidine_5'-ntase_YjjG"/>
</dbReference>
<reference evidence="1 2" key="1">
    <citation type="journal article" date="2015" name="Int. J. Syst. Evol. Microbiol.">
        <title>Mariniphaga sediminis sp. nov., isolated from coastal sediment.</title>
        <authorList>
            <person name="Wang F.Q."/>
            <person name="Shen Q.Y."/>
            <person name="Chen G.J."/>
            <person name="Du Z.J."/>
        </authorList>
    </citation>
    <scope>NUCLEOTIDE SEQUENCE [LARGE SCALE GENOMIC DNA]</scope>
    <source>
        <strain evidence="1 2">SY21</strain>
    </source>
</reference>
<dbReference type="AlphaFoldDB" id="A0A399CWP0"/>
<dbReference type="GO" id="GO:0008253">
    <property type="term" value="F:5'-nucleotidase activity"/>
    <property type="evidence" value="ECO:0007669"/>
    <property type="project" value="InterPro"/>
</dbReference>